<reference evidence="1 2" key="1">
    <citation type="submission" date="2024-01" db="EMBL/GenBank/DDBJ databases">
        <title>The genomes of 5 underutilized Papilionoideae crops provide insights into root nodulation and disease resistanc.</title>
        <authorList>
            <person name="Jiang F."/>
        </authorList>
    </citation>
    <scope>NUCLEOTIDE SEQUENCE [LARGE SCALE GENOMIC DNA]</scope>
    <source>
        <strain evidence="1">LVBAO_FW01</strain>
        <tissue evidence="1">Leaves</tissue>
    </source>
</reference>
<protein>
    <submittedName>
        <fullName evidence="1">Uncharacterized protein</fullName>
    </submittedName>
</protein>
<comment type="caution">
    <text evidence="1">The sequence shown here is derived from an EMBL/GenBank/DDBJ whole genome shotgun (WGS) entry which is preliminary data.</text>
</comment>
<gene>
    <name evidence="1" type="ORF">VNO77_12935</name>
</gene>
<accession>A0AAN9LWT7</accession>
<name>A0AAN9LWT7_CANGL</name>
<keyword evidence="2" id="KW-1185">Reference proteome</keyword>
<proteinExistence type="predicted"/>
<evidence type="ECO:0000313" key="1">
    <source>
        <dbReference type="EMBL" id="KAK7343855.1"/>
    </source>
</evidence>
<sequence>MFLLFGGVGFTFLSSNYVVFWGWCTYRRMPFFLGHLGYKVCNCANGWDDLISIILYVFNSFRSCFTYLSSACLHL</sequence>
<evidence type="ECO:0000313" key="2">
    <source>
        <dbReference type="Proteomes" id="UP001367508"/>
    </source>
</evidence>
<dbReference type="EMBL" id="JAYMYQ010000003">
    <property type="protein sequence ID" value="KAK7343855.1"/>
    <property type="molecule type" value="Genomic_DNA"/>
</dbReference>
<dbReference type="Proteomes" id="UP001367508">
    <property type="component" value="Unassembled WGS sequence"/>
</dbReference>
<dbReference type="AlphaFoldDB" id="A0AAN9LWT7"/>
<organism evidence="1 2">
    <name type="scientific">Canavalia gladiata</name>
    <name type="common">Sword bean</name>
    <name type="synonym">Dolichos gladiatus</name>
    <dbReference type="NCBI Taxonomy" id="3824"/>
    <lineage>
        <taxon>Eukaryota</taxon>
        <taxon>Viridiplantae</taxon>
        <taxon>Streptophyta</taxon>
        <taxon>Embryophyta</taxon>
        <taxon>Tracheophyta</taxon>
        <taxon>Spermatophyta</taxon>
        <taxon>Magnoliopsida</taxon>
        <taxon>eudicotyledons</taxon>
        <taxon>Gunneridae</taxon>
        <taxon>Pentapetalae</taxon>
        <taxon>rosids</taxon>
        <taxon>fabids</taxon>
        <taxon>Fabales</taxon>
        <taxon>Fabaceae</taxon>
        <taxon>Papilionoideae</taxon>
        <taxon>50 kb inversion clade</taxon>
        <taxon>NPAAA clade</taxon>
        <taxon>indigoferoid/millettioid clade</taxon>
        <taxon>Phaseoleae</taxon>
        <taxon>Canavalia</taxon>
    </lineage>
</organism>